<feature type="transmembrane region" description="Helical" evidence="10">
    <location>
        <begin position="21"/>
        <end position="43"/>
    </location>
</feature>
<evidence type="ECO:0000313" key="11">
    <source>
        <dbReference type="EMBL" id="EOW83913.1"/>
    </source>
</evidence>
<comment type="caution">
    <text evidence="11">The sequence shown here is derived from an EMBL/GenBank/DDBJ whole genome shotgun (WGS) entry which is preliminary data.</text>
</comment>
<gene>
    <name evidence="11" type="ORF">I568_01360</name>
</gene>
<dbReference type="Proteomes" id="UP000014113">
    <property type="component" value="Unassembled WGS sequence"/>
</dbReference>
<keyword evidence="4" id="KW-0633">Potassium transport</keyword>
<dbReference type="InterPro" id="IPR003445">
    <property type="entry name" value="Cat_transpt"/>
</dbReference>
<feature type="transmembrane region" description="Helical" evidence="10">
    <location>
        <begin position="137"/>
        <end position="158"/>
    </location>
</feature>
<feature type="transmembrane region" description="Helical" evidence="10">
    <location>
        <begin position="240"/>
        <end position="257"/>
    </location>
</feature>
<evidence type="ECO:0000256" key="8">
    <source>
        <dbReference type="ARBA" id="ARBA00023065"/>
    </source>
</evidence>
<reference evidence="11 12" key="1">
    <citation type="submission" date="2013-03" db="EMBL/GenBank/DDBJ databases">
        <title>The Genome Sequence of Enterococcus columbae ATCC_51263 (PacBio/Illumina hybrid assembly).</title>
        <authorList>
            <consortium name="The Broad Institute Genomics Platform"/>
            <consortium name="The Broad Institute Genome Sequencing Center for Infectious Disease"/>
            <person name="Earl A."/>
            <person name="Russ C."/>
            <person name="Gilmore M."/>
            <person name="Surin D."/>
            <person name="Walker B."/>
            <person name="Young S."/>
            <person name="Zeng Q."/>
            <person name="Gargeya S."/>
            <person name="Fitzgerald M."/>
            <person name="Haas B."/>
            <person name="Abouelleil A."/>
            <person name="Allen A.W."/>
            <person name="Alvarado L."/>
            <person name="Arachchi H.M."/>
            <person name="Berlin A.M."/>
            <person name="Chapman S.B."/>
            <person name="Gainer-Dewar J."/>
            <person name="Goldberg J."/>
            <person name="Griggs A."/>
            <person name="Gujja S."/>
            <person name="Hansen M."/>
            <person name="Howarth C."/>
            <person name="Imamovic A."/>
            <person name="Ireland A."/>
            <person name="Larimer J."/>
            <person name="McCowan C."/>
            <person name="Murphy C."/>
            <person name="Pearson M."/>
            <person name="Poon T.W."/>
            <person name="Priest M."/>
            <person name="Roberts A."/>
            <person name="Saif S."/>
            <person name="Shea T."/>
            <person name="Sisk P."/>
            <person name="Sykes S."/>
            <person name="Wortman J."/>
            <person name="Nusbaum C."/>
            <person name="Birren B."/>
        </authorList>
    </citation>
    <scope>NUCLEOTIDE SEQUENCE [LARGE SCALE GENOMIC DNA]</scope>
    <source>
        <strain evidence="11 12">ATCC 51263</strain>
    </source>
</reference>
<accession>S1NE53</accession>
<feature type="transmembrane region" description="Helical" evidence="10">
    <location>
        <begin position="419"/>
        <end position="440"/>
    </location>
</feature>
<organism evidence="11 12">
    <name type="scientific">Enterococcus columbae DSM 7374 = ATCC 51263</name>
    <dbReference type="NCBI Taxonomy" id="1121865"/>
    <lineage>
        <taxon>Bacteria</taxon>
        <taxon>Bacillati</taxon>
        <taxon>Bacillota</taxon>
        <taxon>Bacilli</taxon>
        <taxon>Lactobacillales</taxon>
        <taxon>Enterococcaceae</taxon>
        <taxon>Enterococcus</taxon>
    </lineage>
</organism>
<keyword evidence="9 10" id="KW-0472">Membrane</keyword>
<protein>
    <submittedName>
        <fullName evidence="11">Trk system potassium uptake protein TrkH</fullName>
    </submittedName>
</protein>
<dbReference type="RefSeq" id="WP_016183826.1">
    <property type="nucleotide sequence ID" value="NZ_JXKI01000003.1"/>
</dbReference>
<dbReference type="PANTHER" id="PTHR32024">
    <property type="entry name" value="TRK SYSTEM POTASSIUM UPTAKE PROTEIN TRKG-RELATED"/>
    <property type="match status" value="1"/>
</dbReference>
<feature type="transmembrane region" description="Helical" evidence="10">
    <location>
        <begin position="391"/>
        <end position="410"/>
    </location>
</feature>
<dbReference type="eggNOG" id="COG0168">
    <property type="taxonomic scope" value="Bacteria"/>
</dbReference>
<dbReference type="PANTHER" id="PTHR32024:SF1">
    <property type="entry name" value="KTR SYSTEM POTASSIUM UPTAKE PROTEIN B"/>
    <property type="match status" value="1"/>
</dbReference>
<keyword evidence="5 10" id="KW-0812">Transmembrane</keyword>
<keyword evidence="7 10" id="KW-1133">Transmembrane helix</keyword>
<keyword evidence="12" id="KW-1185">Reference proteome</keyword>
<dbReference type="GO" id="GO:0015379">
    <property type="term" value="F:potassium:chloride symporter activity"/>
    <property type="evidence" value="ECO:0007669"/>
    <property type="project" value="InterPro"/>
</dbReference>
<dbReference type="STRING" id="1121865.OMW_01717"/>
<keyword evidence="6" id="KW-0630">Potassium</keyword>
<feature type="transmembrane region" description="Helical" evidence="10">
    <location>
        <begin position="263"/>
        <end position="282"/>
    </location>
</feature>
<feature type="transmembrane region" description="Helical" evidence="10">
    <location>
        <begin position="359"/>
        <end position="379"/>
    </location>
</feature>
<dbReference type="EMBL" id="ASWJ01000006">
    <property type="protein sequence ID" value="EOW83913.1"/>
    <property type="molecule type" value="Genomic_DNA"/>
</dbReference>
<feature type="transmembrane region" description="Helical" evidence="10">
    <location>
        <begin position="294"/>
        <end position="313"/>
    </location>
</feature>
<dbReference type="Pfam" id="PF02386">
    <property type="entry name" value="TrkH"/>
    <property type="match status" value="1"/>
</dbReference>
<comment type="subcellular location">
    <subcellularLocation>
        <location evidence="1">Cell membrane</location>
        <topology evidence="1">Multi-pass membrane protein</topology>
    </subcellularLocation>
</comment>
<feature type="transmembrane region" description="Helical" evidence="10">
    <location>
        <begin position="201"/>
        <end position="220"/>
    </location>
</feature>
<name>S1NE53_9ENTE</name>
<dbReference type="InterPro" id="IPR004772">
    <property type="entry name" value="TrkH"/>
</dbReference>
<sequence length="460" mass="50581">MKDEGVKMLKKEKKSNLQKLGPVKFLSLGFLGIILFGGFLLSLPISSQSGKFTNFLDAVFTATSATCVTGLTTLNTAEHWSLFGQIVIMVLIELGGLGFMMLPIIFFTLAKKKVNLSTRIVLKEALNLEEMSGVMKLTLYVLKLSIAIQGVGMLLLSFDLVPRYGVIKGLWYALFHAISSFCNAGFDLFGDSLVPFQNDPYMLLVISCLIVSGGLGFLVWRDLLNYRQTKRMTIHSKLALSMTACLLIGGLVLFFLSERNGRYLVQSDNFFTRLVNTLFMSVTPRTAGFYSVDYAAMSNPGLIVTMFLMYIGGTSGSTAGGLKTTTFGVLLVQIISLLKGRTRAEFAGRSIKETAVFRAMTLFFITLSLCVVSVMILSATEHLPRTDGIEYVAFEVFSAFGTVGLTMGLTPDLTEFGKLLIIALMYIGRVGIMTVLFALMSNNQKQEARFQYPYESVLVG</sequence>
<evidence type="ECO:0000256" key="1">
    <source>
        <dbReference type="ARBA" id="ARBA00004651"/>
    </source>
</evidence>
<evidence type="ECO:0000256" key="7">
    <source>
        <dbReference type="ARBA" id="ARBA00022989"/>
    </source>
</evidence>
<proteinExistence type="predicted"/>
<evidence type="ECO:0000256" key="6">
    <source>
        <dbReference type="ARBA" id="ARBA00022958"/>
    </source>
</evidence>
<evidence type="ECO:0000256" key="3">
    <source>
        <dbReference type="ARBA" id="ARBA00022475"/>
    </source>
</evidence>
<evidence type="ECO:0000256" key="10">
    <source>
        <dbReference type="SAM" id="Phobius"/>
    </source>
</evidence>
<evidence type="ECO:0000256" key="9">
    <source>
        <dbReference type="ARBA" id="ARBA00023136"/>
    </source>
</evidence>
<dbReference type="AlphaFoldDB" id="S1NE53"/>
<evidence type="ECO:0000313" key="12">
    <source>
        <dbReference type="Proteomes" id="UP000014113"/>
    </source>
</evidence>
<dbReference type="NCBIfam" id="TIGR00933">
    <property type="entry name" value="2a38"/>
    <property type="match status" value="1"/>
</dbReference>
<keyword evidence="8" id="KW-0406">Ion transport</keyword>
<dbReference type="GO" id="GO:0005886">
    <property type="term" value="C:plasma membrane"/>
    <property type="evidence" value="ECO:0007669"/>
    <property type="project" value="UniProtKB-SubCell"/>
</dbReference>
<keyword evidence="3" id="KW-1003">Cell membrane</keyword>
<dbReference type="OrthoDB" id="9810952at2"/>
<evidence type="ECO:0000256" key="5">
    <source>
        <dbReference type="ARBA" id="ARBA00022692"/>
    </source>
</evidence>
<keyword evidence="2" id="KW-0813">Transport</keyword>
<dbReference type="PATRIC" id="fig|1121865.3.peg.1660"/>
<evidence type="ECO:0000256" key="2">
    <source>
        <dbReference type="ARBA" id="ARBA00022448"/>
    </source>
</evidence>
<feature type="transmembrane region" description="Helical" evidence="10">
    <location>
        <begin position="86"/>
        <end position="109"/>
    </location>
</feature>
<evidence type="ECO:0000256" key="4">
    <source>
        <dbReference type="ARBA" id="ARBA00022538"/>
    </source>
</evidence>